<dbReference type="GO" id="GO:0016705">
    <property type="term" value="F:oxidoreductase activity, acting on paired donors, with incorporation or reduction of molecular oxygen"/>
    <property type="evidence" value="ECO:0007669"/>
    <property type="project" value="InterPro"/>
</dbReference>
<dbReference type="PANTHER" id="PTHR24280">
    <property type="entry name" value="CYTOCHROME P450 20A1"/>
    <property type="match status" value="1"/>
</dbReference>
<dbReference type="AlphaFoldDB" id="A0A673FRA5"/>
<keyword evidence="6" id="KW-1185">Reference proteome</keyword>
<protein>
    <submittedName>
        <fullName evidence="5">Cytochrome P450 20A1</fullName>
    </submittedName>
</protein>
<evidence type="ECO:0000256" key="1">
    <source>
        <dbReference type="ARBA" id="ARBA00010617"/>
    </source>
</evidence>
<dbReference type="Pfam" id="PF00067">
    <property type="entry name" value="p450"/>
    <property type="match status" value="1"/>
</dbReference>
<feature type="binding site" description="axial binding residue" evidence="3">
    <location>
        <position position="360"/>
    </location>
    <ligand>
        <name>heme</name>
        <dbReference type="ChEBI" id="CHEBI:30413"/>
    </ligand>
    <ligandPart>
        <name>Fe</name>
        <dbReference type="ChEBI" id="CHEBI:18248"/>
    </ligandPart>
</feature>
<dbReference type="SUPFAM" id="SSF48264">
    <property type="entry name" value="Cytochrome P450"/>
    <property type="match status" value="1"/>
</dbReference>
<evidence type="ECO:0000256" key="4">
    <source>
        <dbReference type="SAM" id="Phobius"/>
    </source>
</evidence>
<dbReference type="GO" id="GO:0005506">
    <property type="term" value="F:iron ion binding"/>
    <property type="evidence" value="ECO:0007669"/>
    <property type="project" value="InterPro"/>
</dbReference>
<dbReference type="InterPro" id="IPR001128">
    <property type="entry name" value="Cyt_P450"/>
</dbReference>
<keyword evidence="4" id="KW-0472">Membrane</keyword>
<keyword evidence="4" id="KW-0812">Transmembrane</keyword>
<organism evidence="5 6">
    <name type="scientific">Sinocyclocheilus rhinocerous</name>
    <dbReference type="NCBI Taxonomy" id="307959"/>
    <lineage>
        <taxon>Eukaryota</taxon>
        <taxon>Metazoa</taxon>
        <taxon>Chordata</taxon>
        <taxon>Craniata</taxon>
        <taxon>Vertebrata</taxon>
        <taxon>Euteleostomi</taxon>
        <taxon>Actinopterygii</taxon>
        <taxon>Neopterygii</taxon>
        <taxon>Teleostei</taxon>
        <taxon>Ostariophysi</taxon>
        <taxon>Cypriniformes</taxon>
        <taxon>Cyprinidae</taxon>
        <taxon>Cyprininae</taxon>
        <taxon>Sinocyclocheilus</taxon>
    </lineage>
</organism>
<keyword evidence="4" id="KW-1133">Transmembrane helix</keyword>
<feature type="transmembrane region" description="Helical" evidence="4">
    <location>
        <begin position="6"/>
        <end position="23"/>
    </location>
</feature>
<dbReference type="Proteomes" id="UP000472270">
    <property type="component" value="Unassembled WGS sequence"/>
</dbReference>
<dbReference type="Ensembl" id="ENSSRHT00000005682.1">
    <property type="protein sequence ID" value="ENSSRHP00000005477.1"/>
    <property type="gene ID" value="ENSSRHG00000003264.1"/>
</dbReference>
<evidence type="ECO:0000256" key="3">
    <source>
        <dbReference type="PIRSR" id="PIRSR602401-1"/>
    </source>
</evidence>
<proteinExistence type="inferred from homology"/>
<dbReference type="GO" id="GO:0016020">
    <property type="term" value="C:membrane"/>
    <property type="evidence" value="ECO:0007669"/>
    <property type="project" value="TreeGrafter"/>
</dbReference>
<dbReference type="GO" id="GO:0020037">
    <property type="term" value="F:heme binding"/>
    <property type="evidence" value="ECO:0007669"/>
    <property type="project" value="InterPro"/>
</dbReference>
<gene>
    <name evidence="5" type="primary">LOC107705490</name>
</gene>
<comment type="similarity">
    <text evidence="1">Belongs to the cytochrome P450 family.</text>
</comment>
<dbReference type="Gene3D" id="1.10.630.10">
    <property type="entry name" value="Cytochrome P450"/>
    <property type="match status" value="1"/>
</dbReference>
<sequence>MLDFAIFAVTFVIVLIGAVLYLYPSSRSASGVPGLNPTEEKDGNLQDIVNKGSLHEFLVGLHDEFGSVASFWFGGRPVVSLGALVEELVDKWASYPKSQHTPLCAHLLGLAMKAVTQLAMGSRFGDDAEIIRFRKNHEAIWSEIGKGYLDGSLEKSSSRKAHYESALAEMESVLKSVAKQRSGQGSSQSSFVNYLLQANLTERQVLFFSFFTFMSVFLLFLYIIYACSHLYYFPVCIWAVHFLSVSEAVQERLYHELVEVLGEEPVTLEKIPQLRYCQQVLNETVRTAKLTPMAARLQEVEGKVDQHVIPKETLVIYALGVVLQDADTWSLPYRFNPDRFADESVMKSFSLLGFSGSQACPELRFAYTVAAVLLSTLVRRLRLHRVEGQVVEARYELVTTPKDDTWITVSKRN</sequence>
<dbReference type="InterPro" id="IPR052666">
    <property type="entry name" value="CYP450_20A1-like"/>
</dbReference>
<reference evidence="5" key="2">
    <citation type="submission" date="2025-09" db="UniProtKB">
        <authorList>
            <consortium name="Ensembl"/>
        </authorList>
    </citation>
    <scope>IDENTIFICATION</scope>
</reference>
<dbReference type="GO" id="GO:0004497">
    <property type="term" value="F:monooxygenase activity"/>
    <property type="evidence" value="ECO:0007669"/>
    <property type="project" value="InterPro"/>
</dbReference>
<reference evidence="5" key="1">
    <citation type="submission" date="2025-08" db="UniProtKB">
        <authorList>
            <consortium name="Ensembl"/>
        </authorList>
    </citation>
    <scope>IDENTIFICATION</scope>
</reference>
<name>A0A673FRA5_9TELE</name>
<keyword evidence="3" id="KW-0349">Heme</keyword>
<feature type="transmembrane region" description="Helical" evidence="4">
    <location>
        <begin position="205"/>
        <end position="225"/>
    </location>
</feature>
<dbReference type="PRINTS" id="PR00463">
    <property type="entry name" value="EP450I"/>
</dbReference>
<evidence type="ECO:0000313" key="5">
    <source>
        <dbReference type="Ensembl" id="ENSSRHP00000005477.1"/>
    </source>
</evidence>
<keyword evidence="3" id="KW-0479">Metal-binding</keyword>
<dbReference type="InterPro" id="IPR002401">
    <property type="entry name" value="Cyt_P450_E_grp-I"/>
</dbReference>
<dbReference type="InterPro" id="IPR036396">
    <property type="entry name" value="Cyt_P450_sf"/>
</dbReference>
<accession>A0A673FRA5</accession>
<evidence type="ECO:0000256" key="2">
    <source>
        <dbReference type="ARBA" id="ARBA00023004"/>
    </source>
</evidence>
<keyword evidence="2 3" id="KW-0408">Iron</keyword>
<comment type="cofactor">
    <cofactor evidence="3">
        <name>heme</name>
        <dbReference type="ChEBI" id="CHEBI:30413"/>
    </cofactor>
</comment>
<dbReference type="PANTHER" id="PTHR24280:SF4">
    <property type="entry name" value="CYTOCHROME P450 20A1"/>
    <property type="match status" value="1"/>
</dbReference>
<evidence type="ECO:0000313" key="6">
    <source>
        <dbReference type="Proteomes" id="UP000472270"/>
    </source>
</evidence>